<evidence type="ECO:0000256" key="1">
    <source>
        <dbReference type="ARBA" id="ARBA00022737"/>
    </source>
</evidence>
<dbReference type="Pfam" id="PF02368">
    <property type="entry name" value="Big_2"/>
    <property type="match status" value="1"/>
</dbReference>
<feature type="domain" description="SLH" evidence="3">
    <location>
        <begin position="221"/>
        <end position="284"/>
    </location>
</feature>
<name>A0ABS6ER73_9FIRM</name>
<keyword evidence="5" id="KW-1185">Reference proteome</keyword>
<proteinExistence type="predicted"/>
<feature type="signal peptide" evidence="2">
    <location>
        <begin position="1"/>
        <end position="28"/>
    </location>
</feature>
<dbReference type="RefSeq" id="WP_216468956.1">
    <property type="nucleotide sequence ID" value="NZ_JAHLQI010000001.1"/>
</dbReference>
<evidence type="ECO:0000313" key="5">
    <source>
        <dbReference type="Proteomes" id="UP000783588"/>
    </source>
</evidence>
<dbReference type="InterPro" id="IPR003343">
    <property type="entry name" value="Big_2"/>
</dbReference>
<feature type="domain" description="SLH" evidence="3">
    <location>
        <begin position="343"/>
        <end position="398"/>
    </location>
</feature>
<reference evidence="4 5" key="1">
    <citation type="submission" date="2021-06" db="EMBL/GenBank/DDBJ databases">
        <authorList>
            <person name="Sun Q."/>
            <person name="Li D."/>
        </authorList>
    </citation>
    <scope>NUCLEOTIDE SEQUENCE [LARGE SCALE GENOMIC DNA]</scope>
    <source>
        <strain evidence="4 5">MSJd-7</strain>
    </source>
</reference>
<dbReference type="InterPro" id="IPR001119">
    <property type="entry name" value="SLH_dom"/>
</dbReference>
<dbReference type="Proteomes" id="UP000783588">
    <property type="component" value="Unassembled WGS sequence"/>
</dbReference>
<gene>
    <name evidence="4" type="ORF">KQI75_01705</name>
</gene>
<keyword evidence="1" id="KW-0677">Repeat</keyword>
<feature type="chain" id="PRO_5045914396" evidence="2">
    <location>
        <begin position="29"/>
        <end position="398"/>
    </location>
</feature>
<keyword evidence="2" id="KW-0732">Signal</keyword>
<evidence type="ECO:0000259" key="3">
    <source>
        <dbReference type="PROSITE" id="PS51272"/>
    </source>
</evidence>
<dbReference type="EMBL" id="JAHLQI010000001">
    <property type="protein sequence ID" value="MBU5489354.1"/>
    <property type="molecule type" value="Genomic_DNA"/>
</dbReference>
<evidence type="ECO:0000256" key="2">
    <source>
        <dbReference type="SAM" id="SignalP"/>
    </source>
</evidence>
<sequence>MKLKKTMLTLAMAATVATSAVAMPVAYAANPTTAITATTADTEQNKDTAANKVWVVDKEAYDEDYIAPDGYTRNEWIKCETCRQYFYYNPDGDNYYTDNGDHFYGGHIDPHTGETCTLKYVPTFSEENYKVHHDAVGHYEEIQVDQNTLTMQIGETATLKATITPEAETNTVKWSSDNTAVASVDDHGVVTAASEGTATITATSPNGAVVTVAVTVTEKKFQSKFTDVPADAYYADSVKWAEQNGVAAGTSETTFSPDQTCTRGQIATFMYRAYGNKVVVEDKTPFTDIADDAYYANAVKWAFKNGVTAGTSATTFSPDDSCTRAQVVQFLWNEAGNPEPKNVKTAFTDVSEDAWYAKAVAWAAENDITAGTSETTFSPNQTCTRAQIVTLLYNDFIR</sequence>
<dbReference type="Pfam" id="PF00395">
    <property type="entry name" value="SLH"/>
    <property type="match status" value="3"/>
</dbReference>
<evidence type="ECO:0000313" key="4">
    <source>
        <dbReference type="EMBL" id="MBU5489354.1"/>
    </source>
</evidence>
<comment type="caution">
    <text evidence="4">The sequence shown here is derived from an EMBL/GenBank/DDBJ whole genome shotgun (WGS) entry which is preliminary data.</text>
</comment>
<dbReference type="SMART" id="SM00635">
    <property type="entry name" value="BID_2"/>
    <property type="match status" value="1"/>
</dbReference>
<protein>
    <submittedName>
        <fullName evidence="4">S-layer homology domain-containing protein</fullName>
    </submittedName>
</protein>
<organism evidence="4 5">
    <name type="scientific">Butyricicoccus intestinisimiae</name>
    <dbReference type="NCBI Taxonomy" id="2841509"/>
    <lineage>
        <taxon>Bacteria</taxon>
        <taxon>Bacillati</taxon>
        <taxon>Bacillota</taxon>
        <taxon>Clostridia</taxon>
        <taxon>Eubacteriales</taxon>
        <taxon>Butyricicoccaceae</taxon>
        <taxon>Butyricicoccus</taxon>
    </lineage>
</organism>
<feature type="domain" description="SLH" evidence="3">
    <location>
        <begin position="285"/>
        <end position="342"/>
    </location>
</feature>
<dbReference type="PROSITE" id="PS51272">
    <property type="entry name" value="SLH"/>
    <property type="match status" value="3"/>
</dbReference>
<accession>A0ABS6ER73</accession>